<dbReference type="Gene3D" id="1.10.8.60">
    <property type="match status" value="1"/>
</dbReference>
<dbReference type="InterPro" id="IPR058031">
    <property type="entry name" value="AAA_lid_NorR"/>
</dbReference>
<dbReference type="Gene3D" id="3.40.50.10660">
    <property type="entry name" value="PrpR receptor domain-like"/>
    <property type="match status" value="1"/>
</dbReference>
<evidence type="ECO:0000256" key="4">
    <source>
        <dbReference type="ARBA" id="ARBA00023163"/>
    </source>
</evidence>
<accession>A0AB39J1M3</accession>
<dbReference type="PANTHER" id="PTHR32071:SF121">
    <property type="entry name" value="SIGMA L-DEPENDENT TRANSCRIPTIONAL REGULATOR YQIR-RELATED"/>
    <property type="match status" value="1"/>
</dbReference>
<evidence type="ECO:0000313" key="6">
    <source>
        <dbReference type="EMBL" id="XDL60705.1"/>
    </source>
</evidence>
<dbReference type="GO" id="GO:0043565">
    <property type="term" value="F:sequence-specific DNA binding"/>
    <property type="evidence" value="ECO:0007669"/>
    <property type="project" value="InterPro"/>
</dbReference>
<dbReference type="PANTHER" id="PTHR32071">
    <property type="entry name" value="TRANSCRIPTIONAL REGULATORY PROTEIN"/>
    <property type="match status" value="1"/>
</dbReference>
<dbReference type="InterPro" id="IPR027417">
    <property type="entry name" value="P-loop_NTPase"/>
</dbReference>
<evidence type="ECO:0000256" key="3">
    <source>
        <dbReference type="ARBA" id="ARBA00023015"/>
    </source>
</evidence>
<dbReference type="Pfam" id="PF25601">
    <property type="entry name" value="AAA_lid_14"/>
    <property type="match status" value="1"/>
</dbReference>
<dbReference type="AlphaFoldDB" id="A0AB39J1M3"/>
<name>A0AB39J1M3_9BACI</name>
<dbReference type="SUPFAM" id="SSF52540">
    <property type="entry name" value="P-loop containing nucleoside triphosphate hydrolases"/>
    <property type="match status" value="1"/>
</dbReference>
<dbReference type="CDD" id="cd00009">
    <property type="entry name" value="AAA"/>
    <property type="match status" value="1"/>
</dbReference>
<dbReference type="RefSeq" id="WP_368774639.1">
    <property type="nucleotide sequence ID" value="NZ_CP162911.1"/>
</dbReference>
<dbReference type="PRINTS" id="PR01590">
    <property type="entry name" value="HTHFIS"/>
</dbReference>
<dbReference type="PROSITE" id="PS50045">
    <property type="entry name" value="SIGMA54_INTERACT_4"/>
    <property type="match status" value="1"/>
</dbReference>
<dbReference type="GO" id="GO:0005524">
    <property type="term" value="F:ATP binding"/>
    <property type="evidence" value="ECO:0007669"/>
    <property type="project" value="UniProtKB-KW"/>
</dbReference>
<sequence>MNIKVLGIAPYKGLGDVLIDLAKDEKSITFQLEVGDLRSGVALAEQAEAQGMDIIMSRGGTAALIQKHVNIPVVDIPVSGYDLLRALTLIKDYQGKKAVVGFENITQGVRTIGELYGIKIDIYTIQQEEEVWDLLQQLQEQGTQVVLGDVITDKAAKELGMQSMLITSGRESVKEAFHQAKQMYRLYKEATAEQRLFREMIDQESKGMLIIDQHNQLYFINQQMKEWTEKGLFAPFTSHVDVMDWCPALEPAVKAVREGKQNGYSQISFQQQVWHVKGSLLSKGELLLTIEKPSAVINREGQRIWTLAAPAHSAHPFALFTEQSSNMKDVIKRAKAFSQTDRSICLYGEQGTGKSSLAFAIHQMSERKNESFMTVHCSRLTELDDVNIIPVHQKGTIFLKDIDRVPMAMQPIMAEQLSHHQQNIRWMAASTVDLFKLMQSGAFHEDLYTCLQELVIHVPPLSERAEDIEDMSRLFIAELNSLYGTQVVGLSADVIAAFQNERFRENVRQFKRIMEELVLTTKSGYITLSKAKPAIEQLASENEEKQLSSYLHGTLDEIERRIIRTVLEEENMNQSKAAKRLNINRTTLWRKLKE</sequence>
<dbReference type="InterPro" id="IPR010524">
    <property type="entry name" value="Sig_transdc_resp-reg_PrpR_N"/>
</dbReference>
<feature type="domain" description="Sigma-54 factor interaction" evidence="5">
    <location>
        <begin position="320"/>
        <end position="519"/>
    </location>
</feature>
<gene>
    <name evidence="6" type="ORF">AB4922_15315</name>
</gene>
<protein>
    <submittedName>
        <fullName evidence="6">PrpR N-terminal domain-containing protein</fullName>
    </submittedName>
</protein>
<keyword evidence="2" id="KW-0067">ATP-binding</keyword>
<dbReference type="Pfam" id="PF06506">
    <property type="entry name" value="PrpR_N"/>
    <property type="match status" value="1"/>
</dbReference>
<evidence type="ECO:0000259" key="5">
    <source>
        <dbReference type="PROSITE" id="PS50045"/>
    </source>
</evidence>
<dbReference type="SUPFAM" id="SSF46689">
    <property type="entry name" value="Homeodomain-like"/>
    <property type="match status" value="1"/>
</dbReference>
<dbReference type="InterPro" id="IPR002197">
    <property type="entry name" value="HTH_Fis"/>
</dbReference>
<dbReference type="Pfam" id="PF14532">
    <property type="entry name" value="Sigma54_activ_2"/>
    <property type="match status" value="1"/>
</dbReference>
<dbReference type="EMBL" id="CP162911">
    <property type="protein sequence ID" value="XDL60705.1"/>
    <property type="molecule type" value="Genomic_DNA"/>
</dbReference>
<evidence type="ECO:0000256" key="2">
    <source>
        <dbReference type="ARBA" id="ARBA00022840"/>
    </source>
</evidence>
<keyword evidence="1" id="KW-0547">Nucleotide-binding</keyword>
<dbReference type="GO" id="GO:0000156">
    <property type="term" value="F:phosphorelay response regulator activity"/>
    <property type="evidence" value="ECO:0007669"/>
    <property type="project" value="InterPro"/>
</dbReference>
<dbReference type="Gene3D" id="3.40.50.2300">
    <property type="match status" value="1"/>
</dbReference>
<dbReference type="InterPro" id="IPR002078">
    <property type="entry name" value="Sigma_54_int"/>
</dbReference>
<organism evidence="6">
    <name type="scientific">Bacillus aerius</name>
    <dbReference type="NCBI Taxonomy" id="293388"/>
    <lineage>
        <taxon>Bacteria</taxon>
        <taxon>Bacillati</taxon>
        <taxon>Bacillota</taxon>
        <taxon>Bacilli</taxon>
        <taxon>Bacillales</taxon>
        <taxon>Bacillaceae</taxon>
        <taxon>Bacillus</taxon>
    </lineage>
</organism>
<reference evidence="6" key="1">
    <citation type="submission" date="2024-07" db="EMBL/GenBank/DDBJ databases">
        <authorList>
            <person name="Wang K."/>
            <person name="Liang S."/>
            <person name="Wang S."/>
        </authorList>
    </citation>
    <scope>NUCLEOTIDE SEQUENCE</scope>
    <source>
        <strain evidence="6">KW1</strain>
    </source>
</reference>
<dbReference type="InterPro" id="IPR009057">
    <property type="entry name" value="Homeodomain-like_sf"/>
</dbReference>
<keyword evidence="3" id="KW-0805">Transcription regulation</keyword>
<evidence type="ECO:0000256" key="1">
    <source>
        <dbReference type="ARBA" id="ARBA00022741"/>
    </source>
</evidence>
<keyword evidence="4" id="KW-0804">Transcription</keyword>
<dbReference type="Pfam" id="PF02954">
    <property type="entry name" value="HTH_8"/>
    <property type="match status" value="1"/>
</dbReference>
<proteinExistence type="predicted"/>
<dbReference type="Gene3D" id="1.10.10.60">
    <property type="entry name" value="Homeodomain-like"/>
    <property type="match status" value="1"/>
</dbReference>
<dbReference type="SUPFAM" id="SSF159800">
    <property type="entry name" value="PrpR receptor domain-like"/>
    <property type="match status" value="1"/>
</dbReference>
<dbReference type="GO" id="GO:0006355">
    <property type="term" value="P:regulation of DNA-templated transcription"/>
    <property type="evidence" value="ECO:0007669"/>
    <property type="project" value="InterPro"/>
</dbReference>
<dbReference type="Gene3D" id="3.40.50.300">
    <property type="entry name" value="P-loop containing nucleotide triphosphate hydrolases"/>
    <property type="match status" value="1"/>
</dbReference>